<evidence type="ECO:0000313" key="2">
    <source>
        <dbReference type="EMBL" id="MCQ8835795.1"/>
    </source>
</evidence>
<reference evidence="2" key="1">
    <citation type="submission" date="2022-06" db="EMBL/GenBank/DDBJ databases">
        <title>WGS of actinobacteria.</title>
        <authorList>
            <person name="Thawai C."/>
        </authorList>
    </citation>
    <scope>NUCLEOTIDE SEQUENCE</scope>
    <source>
        <strain evidence="2">DSM 42010</strain>
    </source>
</reference>
<name>A0A9X2M6Q5_STRMQ</name>
<dbReference type="Proteomes" id="UP001142400">
    <property type="component" value="Unassembled WGS sequence"/>
</dbReference>
<evidence type="ECO:0000256" key="1">
    <source>
        <dbReference type="SAM" id="MobiDB-lite"/>
    </source>
</evidence>
<gene>
    <name evidence="2" type="ORF">NQU54_43985</name>
</gene>
<keyword evidence="3" id="KW-1185">Reference proteome</keyword>
<accession>A0A9X2M6Q5</accession>
<sequence>MTQNRDFKSLARELAAREGISYTAARRRLLERPVPDPASGEWDDLVVSALSAAVAEHGVVLVREIWNEDARRTMVQRDNGVRWGLVEPAADGVVIREVGDCVGVVDKGTRVPVPRRLPDGQVEVAALWPVVWCSSREPFWRYVHNGWAVDQPGVFPSGLDPMCPSADLPYEVRVYYVPDGIPGETHTGDTPCWETDGWSASFDKAVLLAEAMVAHRLGAPKRQISGDCGALRAEVWQHVTSDLGTLPSLVHQVDAAPNRPVVPRLPYDTWPAGRPESTAPTPEPTWFQGEEHPPNYDLRVWSETDGWTTLAWIPGGRNPASIAATLLRVGTGGPYAFAETWGPRFPDAWKHDSTQEGRALMDLHPDEPYAERSARYDKARQREDADLAAALAERSGGALTTEQTAARLEAGGQPYRDFLRAGMICIMDALNDVRLAGESDERLRMRKALDDLEKHHQVEDWVIDLTREHMATNRRDAHYTDGAKRWRERALQEYLSPGGSATGVPGLTA</sequence>
<organism evidence="2 3">
    <name type="scientific">Streptomyces malaysiensis subsp. samsunensis</name>
    <dbReference type="NCBI Taxonomy" id="459658"/>
    <lineage>
        <taxon>Bacteria</taxon>
        <taxon>Bacillati</taxon>
        <taxon>Actinomycetota</taxon>
        <taxon>Actinomycetes</taxon>
        <taxon>Kitasatosporales</taxon>
        <taxon>Streptomycetaceae</taxon>
        <taxon>Streptomyces</taxon>
        <taxon>Streptomyces violaceusniger group</taxon>
    </lineage>
</organism>
<comment type="caution">
    <text evidence="2">The sequence shown here is derived from an EMBL/GenBank/DDBJ whole genome shotgun (WGS) entry which is preliminary data.</text>
</comment>
<dbReference type="RefSeq" id="WP_257635908.1">
    <property type="nucleotide sequence ID" value="NZ_JANIIC010000093.1"/>
</dbReference>
<protein>
    <submittedName>
        <fullName evidence="2">Uncharacterized protein</fullName>
    </submittedName>
</protein>
<proteinExistence type="predicted"/>
<feature type="region of interest" description="Disordered" evidence="1">
    <location>
        <begin position="264"/>
        <end position="290"/>
    </location>
</feature>
<dbReference type="EMBL" id="JANIIC010000093">
    <property type="protein sequence ID" value="MCQ8835795.1"/>
    <property type="molecule type" value="Genomic_DNA"/>
</dbReference>
<dbReference type="AlphaFoldDB" id="A0A9X2M6Q5"/>
<evidence type="ECO:0000313" key="3">
    <source>
        <dbReference type="Proteomes" id="UP001142400"/>
    </source>
</evidence>